<reference evidence="3" key="1">
    <citation type="journal article" date="2014" name="Science">
        <title>Ancient hybridizations among the ancestral genomes of bread wheat.</title>
        <authorList>
            <consortium name="International Wheat Genome Sequencing Consortium,"/>
            <person name="Marcussen T."/>
            <person name="Sandve S.R."/>
            <person name="Heier L."/>
            <person name="Spannagl M."/>
            <person name="Pfeifer M."/>
            <person name="Jakobsen K.S."/>
            <person name="Wulff B.B."/>
            <person name="Steuernagel B."/>
            <person name="Mayer K.F."/>
            <person name="Olsen O.A."/>
        </authorList>
    </citation>
    <scope>NUCLEOTIDE SEQUENCE [LARGE SCALE GENOMIC DNA]</scope>
    <source>
        <strain evidence="3">cv. AL8/78</strain>
    </source>
</reference>
<dbReference type="Gramene" id="AET2Gv20740500.8">
    <property type="protein sequence ID" value="AET2Gv20740500.8"/>
    <property type="gene ID" value="AET2Gv20740500"/>
</dbReference>
<evidence type="ECO:0000313" key="2">
    <source>
        <dbReference type="EnsemblPlants" id="AET2Gv20740500.8"/>
    </source>
</evidence>
<reference evidence="2" key="3">
    <citation type="journal article" date="2017" name="Nature">
        <title>Genome sequence of the progenitor of the wheat D genome Aegilops tauschii.</title>
        <authorList>
            <person name="Luo M.C."/>
            <person name="Gu Y.Q."/>
            <person name="Puiu D."/>
            <person name="Wang H."/>
            <person name="Twardziok S.O."/>
            <person name="Deal K.R."/>
            <person name="Huo N."/>
            <person name="Zhu T."/>
            <person name="Wang L."/>
            <person name="Wang Y."/>
            <person name="McGuire P.E."/>
            <person name="Liu S."/>
            <person name="Long H."/>
            <person name="Ramasamy R.K."/>
            <person name="Rodriguez J.C."/>
            <person name="Van S.L."/>
            <person name="Yuan L."/>
            <person name="Wang Z."/>
            <person name="Xia Z."/>
            <person name="Xiao L."/>
            <person name="Anderson O.D."/>
            <person name="Ouyang S."/>
            <person name="Liang Y."/>
            <person name="Zimin A.V."/>
            <person name="Pertea G."/>
            <person name="Qi P."/>
            <person name="Bennetzen J.L."/>
            <person name="Dai X."/>
            <person name="Dawson M.W."/>
            <person name="Muller H.G."/>
            <person name="Kugler K."/>
            <person name="Rivarola-Duarte L."/>
            <person name="Spannagl M."/>
            <person name="Mayer K.F.X."/>
            <person name="Lu F.H."/>
            <person name="Bevan M.W."/>
            <person name="Leroy P."/>
            <person name="Li P."/>
            <person name="You F.M."/>
            <person name="Sun Q."/>
            <person name="Liu Z."/>
            <person name="Lyons E."/>
            <person name="Wicker T."/>
            <person name="Salzberg S.L."/>
            <person name="Devos K.M."/>
            <person name="Dvorak J."/>
        </authorList>
    </citation>
    <scope>NUCLEOTIDE SEQUENCE [LARGE SCALE GENOMIC DNA]</scope>
    <source>
        <strain evidence="2">cv. AL8/78</strain>
    </source>
</reference>
<dbReference type="Proteomes" id="UP000015105">
    <property type="component" value="Chromosome 2D"/>
</dbReference>
<feature type="region of interest" description="Disordered" evidence="1">
    <location>
        <begin position="115"/>
        <end position="148"/>
    </location>
</feature>
<feature type="compositionally biased region" description="Basic and acidic residues" evidence="1">
    <location>
        <begin position="1"/>
        <end position="17"/>
    </location>
</feature>
<reference evidence="2" key="4">
    <citation type="submission" date="2019-03" db="UniProtKB">
        <authorList>
            <consortium name="EnsemblPlants"/>
        </authorList>
    </citation>
    <scope>IDENTIFICATION</scope>
</reference>
<sequence length="179" mass="19153">AKVYEKCSEPLEEDSSREQGMTVPGAPANFRMEDSTRFLGFRYVWAAGALHTHKSDPSAHTAQPTCDSLASGYPWFLRPTPSTPGSPFLSHSQAPILLLPLGVCLWANLSGNGDLSSPARPSSDVATPSSIATRSTTAPSSSPVSADLRRRPALPTVLPSHGGFLYFPFSTPPYFLFTA</sequence>
<name>A0A453C5N8_AEGTS</name>
<organism evidence="2 3">
    <name type="scientific">Aegilops tauschii subsp. strangulata</name>
    <name type="common">Goatgrass</name>
    <dbReference type="NCBI Taxonomy" id="200361"/>
    <lineage>
        <taxon>Eukaryota</taxon>
        <taxon>Viridiplantae</taxon>
        <taxon>Streptophyta</taxon>
        <taxon>Embryophyta</taxon>
        <taxon>Tracheophyta</taxon>
        <taxon>Spermatophyta</taxon>
        <taxon>Magnoliopsida</taxon>
        <taxon>Liliopsida</taxon>
        <taxon>Poales</taxon>
        <taxon>Poaceae</taxon>
        <taxon>BOP clade</taxon>
        <taxon>Pooideae</taxon>
        <taxon>Triticodae</taxon>
        <taxon>Triticeae</taxon>
        <taxon>Triticinae</taxon>
        <taxon>Aegilops</taxon>
    </lineage>
</organism>
<proteinExistence type="predicted"/>
<accession>A0A453C5N8</accession>
<protein>
    <submittedName>
        <fullName evidence="2">Uncharacterized protein</fullName>
    </submittedName>
</protein>
<reference evidence="2" key="5">
    <citation type="journal article" date="2021" name="G3 (Bethesda)">
        <title>Aegilops tauschii genome assembly Aet v5.0 features greater sequence contiguity and improved annotation.</title>
        <authorList>
            <person name="Wang L."/>
            <person name="Zhu T."/>
            <person name="Rodriguez J.C."/>
            <person name="Deal K.R."/>
            <person name="Dubcovsky J."/>
            <person name="McGuire P.E."/>
            <person name="Lux T."/>
            <person name="Spannagl M."/>
            <person name="Mayer K.F.X."/>
            <person name="Baldrich P."/>
            <person name="Meyers B.C."/>
            <person name="Huo N."/>
            <person name="Gu Y.Q."/>
            <person name="Zhou H."/>
            <person name="Devos K.M."/>
            <person name="Bennetzen J.L."/>
            <person name="Unver T."/>
            <person name="Budak H."/>
            <person name="Gulick P.J."/>
            <person name="Galiba G."/>
            <person name="Kalapos B."/>
            <person name="Nelson D.R."/>
            <person name="Li P."/>
            <person name="You F.M."/>
            <person name="Luo M.C."/>
            <person name="Dvorak J."/>
        </authorList>
    </citation>
    <scope>NUCLEOTIDE SEQUENCE [LARGE SCALE GENOMIC DNA]</scope>
    <source>
        <strain evidence="2">cv. AL8/78</strain>
    </source>
</reference>
<dbReference type="AlphaFoldDB" id="A0A453C5N8"/>
<evidence type="ECO:0000256" key="1">
    <source>
        <dbReference type="SAM" id="MobiDB-lite"/>
    </source>
</evidence>
<feature type="compositionally biased region" description="Low complexity" evidence="1">
    <location>
        <begin position="126"/>
        <end position="146"/>
    </location>
</feature>
<keyword evidence="3" id="KW-1185">Reference proteome</keyword>
<reference evidence="3" key="2">
    <citation type="journal article" date="2017" name="Nat. Plants">
        <title>The Aegilops tauschii genome reveals multiple impacts of transposons.</title>
        <authorList>
            <person name="Zhao G."/>
            <person name="Zou C."/>
            <person name="Li K."/>
            <person name="Wang K."/>
            <person name="Li T."/>
            <person name="Gao L."/>
            <person name="Zhang X."/>
            <person name="Wang H."/>
            <person name="Yang Z."/>
            <person name="Liu X."/>
            <person name="Jiang W."/>
            <person name="Mao L."/>
            <person name="Kong X."/>
            <person name="Jiao Y."/>
            <person name="Jia J."/>
        </authorList>
    </citation>
    <scope>NUCLEOTIDE SEQUENCE [LARGE SCALE GENOMIC DNA]</scope>
    <source>
        <strain evidence="3">cv. AL8/78</strain>
    </source>
</reference>
<dbReference type="EnsemblPlants" id="AET2Gv20740500.8">
    <property type="protein sequence ID" value="AET2Gv20740500.8"/>
    <property type="gene ID" value="AET2Gv20740500"/>
</dbReference>
<evidence type="ECO:0000313" key="3">
    <source>
        <dbReference type="Proteomes" id="UP000015105"/>
    </source>
</evidence>
<feature type="region of interest" description="Disordered" evidence="1">
    <location>
        <begin position="1"/>
        <end position="26"/>
    </location>
</feature>